<keyword evidence="2" id="KW-1133">Transmembrane helix</keyword>
<keyword evidence="2" id="KW-0472">Membrane</keyword>
<evidence type="ECO:0000313" key="4">
    <source>
        <dbReference type="Proteomes" id="UP000005387"/>
    </source>
</evidence>
<reference evidence="3 4" key="1">
    <citation type="submission" date="2010-07" db="EMBL/GenBank/DDBJ databases">
        <title>The draft genome of Paenibacillus curdlanolyticus YK9.</title>
        <authorList>
            <consortium name="US DOE Joint Genome Institute (JGI-PGF)"/>
            <person name="Lucas S."/>
            <person name="Copeland A."/>
            <person name="Lapidus A."/>
            <person name="Cheng J.-F."/>
            <person name="Bruce D."/>
            <person name="Goodwin L."/>
            <person name="Pitluck S."/>
            <person name="Land M.L."/>
            <person name="Hauser L."/>
            <person name="Chang Y.-J."/>
            <person name="Jeffries C."/>
            <person name="Anderson I.J."/>
            <person name="Johnson E."/>
            <person name="Loganathan U."/>
            <person name="Mulhopadhyay B."/>
            <person name="Kyrpides N."/>
            <person name="Woyke T.J."/>
        </authorList>
    </citation>
    <scope>NUCLEOTIDE SEQUENCE [LARGE SCALE GENOMIC DNA]</scope>
    <source>
        <strain evidence="3 4">YK9</strain>
    </source>
</reference>
<dbReference type="STRING" id="717606.PaecuDRAFT_1401"/>
<evidence type="ECO:0000256" key="2">
    <source>
        <dbReference type="SAM" id="Phobius"/>
    </source>
</evidence>
<feature type="compositionally biased region" description="Basic and acidic residues" evidence="1">
    <location>
        <begin position="58"/>
        <end position="68"/>
    </location>
</feature>
<accession>E0I6X9</accession>
<dbReference type="RefSeq" id="WP_006037414.1">
    <property type="nucleotide sequence ID" value="NZ_AEDD01000003.1"/>
</dbReference>
<dbReference type="EMBL" id="AEDD01000003">
    <property type="protein sequence ID" value="EFM11795.1"/>
    <property type="molecule type" value="Genomic_DNA"/>
</dbReference>
<dbReference type="AlphaFoldDB" id="E0I6X9"/>
<evidence type="ECO:0000256" key="1">
    <source>
        <dbReference type="SAM" id="MobiDB-lite"/>
    </source>
</evidence>
<feature type="transmembrane region" description="Helical" evidence="2">
    <location>
        <begin position="108"/>
        <end position="128"/>
    </location>
</feature>
<name>E0I6X9_9BACL</name>
<proteinExistence type="predicted"/>
<protein>
    <submittedName>
        <fullName evidence="3">Uncharacterized protein</fullName>
    </submittedName>
</protein>
<sequence>MEPIFPLHEDHVSRFCGLPVCIVTKDGKRHVGVLSNCRGGRVMLNGDPSHHSGPNAYLDHHDSSELAKNKKGKQHKKNKKAYAQEEQQQVQTKDYGYDDYGYGGGYGYNPWGTAFAIDLSLIAFLFLLL</sequence>
<dbReference type="OrthoDB" id="2639081at2"/>
<keyword evidence="2" id="KW-0812">Transmembrane</keyword>
<dbReference type="Proteomes" id="UP000005387">
    <property type="component" value="Unassembled WGS sequence"/>
</dbReference>
<evidence type="ECO:0000313" key="3">
    <source>
        <dbReference type="EMBL" id="EFM11795.1"/>
    </source>
</evidence>
<gene>
    <name evidence="3" type="ORF">PaecuDRAFT_1401</name>
</gene>
<organism evidence="3 4">
    <name type="scientific">Paenibacillus curdlanolyticus YK9</name>
    <dbReference type="NCBI Taxonomy" id="717606"/>
    <lineage>
        <taxon>Bacteria</taxon>
        <taxon>Bacillati</taxon>
        <taxon>Bacillota</taxon>
        <taxon>Bacilli</taxon>
        <taxon>Bacillales</taxon>
        <taxon>Paenibacillaceae</taxon>
        <taxon>Paenibacillus</taxon>
    </lineage>
</organism>
<keyword evidence="4" id="KW-1185">Reference proteome</keyword>
<feature type="compositionally biased region" description="Basic residues" evidence="1">
    <location>
        <begin position="69"/>
        <end position="80"/>
    </location>
</feature>
<dbReference type="eggNOG" id="ENOG502ZFNP">
    <property type="taxonomic scope" value="Bacteria"/>
</dbReference>
<feature type="region of interest" description="Disordered" evidence="1">
    <location>
        <begin position="45"/>
        <end position="90"/>
    </location>
</feature>